<keyword evidence="5 7" id="KW-1133">Transmembrane helix</keyword>
<evidence type="ECO:0000256" key="5">
    <source>
        <dbReference type="ARBA" id="ARBA00022989"/>
    </source>
</evidence>
<dbReference type="InterPro" id="IPR022764">
    <property type="entry name" value="Peptidase_S54_rhomboid_dom"/>
</dbReference>
<dbReference type="GO" id="GO:0004252">
    <property type="term" value="F:serine-type endopeptidase activity"/>
    <property type="evidence" value="ECO:0007669"/>
    <property type="project" value="InterPro"/>
</dbReference>
<dbReference type="InterPro" id="IPR046483">
    <property type="entry name" value="DUF6576"/>
</dbReference>
<evidence type="ECO:0000313" key="10">
    <source>
        <dbReference type="EMBL" id="MCP9762466.1"/>
    </source>
</evidence>
<evidence type="ECO:0000256" key="7">
    <source>
        <dbReference type="SAM" id="Phobius"/>
    </source>
</evidence>
<keyword evidence="3 7" id="KW-0812">Transmembrane</keyword>
<evidence type="ECO:0000256" key="2">
    <source>
        <dbReference type="ARBA" id="ARBA00009045"/>
    </source>
</evidence>
<evidence type="ECO:0000313" key="11">
    <source>
        <dbReference type="Proteomes" id="UP001204144"/>
    </source>
</evidence>
<dbReference type="InterPro" id="IPR035952">
    <property type="entry name" value="Rhomboid-like_sf"/>
</dbReference>
<evidence type="ECO:0000256" key="1">
    <source>
        <dbReference type="ARBA" id="ARBA00004141"/>
    </source>
</evidence>
<dbReference type="EMBL" id="RJUF01000010">
    <property type="protein sequence ID" value="MCP9762466.1"/>
    <property type="molecule type" value="Genomic_DNA"/>
</dbReference>
<dbReference type="InterPro" id="IPR050925">
    <property type="entry name" value="Rhomboid_protease_S54"/>
</dbReference>
<proteinExistence type="inferred from homology"/>
<keyword evidence="4" id="KW-0378">Hydrolase</keyword>
<dbReference type="Gene3D" id="1.20.1540.10">
    <property type="entry name" value="Rhomboid-like"/>
    <property type="match status" value="1"/>
</dbReference>
<evidence type="ECO:0000259" key="8">
    <source>
        <dbReference type="Pfam" id="PF01694"/>
    </source>
</evidence>
<gene>
    <name evidence="10" type="ORF">EGI31_05830</name>
</gene>
<comment type="caution">
    <text evidence="10">The sequence shown here is derived from an EMBL/GenBank/DDBJ whole genome shotgun (WGS) entry which is preliminary data.</text>
</comment>
<feature type="transmembrane region" description="Helical" evidence="7">
    <location>
        <begin position="169"/>
        <end position="190"/>
    </location>
</feature>
<accession>A0AAE3H1W7</accession>
<protein>
    <submittedName>
        <fullName evidence="10">Rhomboid family intramembrane serine protease</fullName>
    </submittedName>
</protein>
<comment type="similarity">
    <text evidence="2">Belongs to the peptidase S54 family.</text>
</comment>
<keyword evidence="6 7" id="KW-0472">Membrane</keyword>
<feature type="domain" description="Peptidase S54 rhomboid" evidence="8">
    <location>
        <begin position="70"/>
        <end position="206"/>
    </location>
</feature>
<dbReference type="AlphaFoldDB" id="A0AAE3H1W7"/>
<dbReference type="PANTHER" id="PTHR43731">
    <property type="entry name" value="RHOMBOID PROTEASE"/>
    <property type="match status" value="1"/>
</dbReference>
<dbReference type="GO" id="GO:0006465">
    <property type="term" value="P:signal peptide processing"/>
    <property type="evidence" value="ECO:0007669"/>
    <property type="project" value="TreeGrafter"/>
</dbReference>
<dbReference type="RefSeq" id="WP_255036235.1">
    <property type="nucleotide sequence ID" value="NZ_RJUF01000010.1"/>
</dbReference>
<reference evidence="10 11" key="1">
    <citation type="submission" date="2018-11" db="EMBL/GenBank/DDBJ databases">
        <title>Novel bacteria species description.</title>
        <authorList>
            <person name="Han J.-H."/>
        </authorList>
    </citation>
    <scope>NUCLEOTIDE SEQUENCE [LARGE SCALE GENOMIC DNA]</scope>
    <source>
        <strain evidence="10 11">KCTC23259</strain>
    </source>
</reference>
<feature type="transmembrane region" description="Helical" evidence="7">
    <location>
        <begin position="143"/>
        <end position="162"/>
    </location>
</feature>
<dbReference type="Pfam" id="PF20216">
    <property type="entry name" value="DUF6576"/>
    <property type="match status" value="1"/>
</dbReference>
<comment type="subcellular location">
    <subcellularLocation>
        <location evidence="1">Membrane</location>
        <topology evidence="1">Multi-pass membrane protein</topology>
    </subcellularLocation>
</comment>
<organism evidence="10 11">
    <name type="scientific">Lacihabitans soyangensis</name>
    <dbReference type="NCBI Taxonomy" id="869394"/>
    <lineage>
        <taxon>Bacteria</taxon>
        <taxon>Pseudomonadati</taxon>
        <taxon>Bacteroidota</taxon>
        <taxon>Cytophagia</taxon>
        <taxon>Cytophagales</taxon>
        <taxon>Leadbetterellaceae</taxon>
        <taxon>Lacihabitans</taxon>
    </lineage>
</organism>
<keyword evidence="10" id="KW-0645">Protease</keyword>
<feature type="domain" description="DUF6576" evidence="9">
    <location>
        <begin position="262"/>
        <end position="296"/>
    </location>
</feature>
<feature type="transmembrane region" description="Helical" evidence="7">
    <location>
        <begin position="111"/>
        <end position="131"/>
    </location>
</feature>
<dbReference type="Proteomes" id="UP001204144">
    <property type="component" value="Unassembled WGS sequence"/>
</dbReference>
<dbReference type="Pfam" id="PF01694">
    <property type="entry name" value="Rhomboid"/>
    <property type="match status" value="1"/>
</dbReference>
<keyword evidence="11" id="KW-1185">Reference proteome</keyword>
<dbReference type="PANTHER" id="PTHR43731:SF14">
    <property type="entry name" value="PRESENILIN-ASSOCIATED RHOMBOID-LIKE PROTEIN, MITOCHONDRIAL"/>
    <property type="match status" value="1"/>
</dbReference>
<dbReference type="GO" id="GO:0016020">
    <property type="term" value="C:membrane"/>
    <property type="evidence" value="ECO:0007669"/>
    <property type="project" value="UniProtKB-SubCell"/>
</dbReference>
<evidence type="ECO:0000256" key="4">
    <source>
        <dbReference type="ARBA" id="ARBA00022801"/>
    </source>
</evidence>
<name>A0AAE3H1W7_9BACT</name>
<sequence length="299" mass="34392">MRSVFSDILNAFRKNNNQVIQLILLNIFVFLFLVVLKFSLTFFANPAIYQAFVQKNFYVSSSFIELIQRPWSLIVFPFTNSSILDVLFNGLALFWFGNILVDFLGGRKTMIVYITGAIFSVFFYMGLWAILNVLNKNQTHPTQLYGASAGIYAVMFAAVALLPEYELMFFRFFIKLRIVAISFLILSLLFNPHAGVLNLGAATFGYLQIKFLRTGLNITQPIENFFVWFSKIGQPKKKTVMKKYSPVGEYSRGEYFDDNNIPNQDEVDYLLDKINKGGGYESLTKEEKNRLYKASQRKD</sequence>
<feature type="transmembrane region" description="Helical" evidence="7">
    <location>
        <begin position="20"/>
        <end position="44"/>
    </location>
</feature>
<evidence type="ECO:0000256" key="3">
    <source>
        <dbReference type="ARBA" id="ARBA00022692"/>
    </source>
</evidence>
<dbReference type="SUPFAM" id="SSF144091">
    <property type="entry name" value="Rhomboid-like"/>
    <property type="match status" value="1"/>
</dbReference>
<evidence type="ECO:0000256" key="6">
    <source>
        <dbReference type="ARBA" id="ARBA00023136"/>
    </source>
</evidence>
<evidence type="ECO:0000259" key="9">
    <source>
        <dbReference type="Pfam" id="PF20216"/>
    </source>
</evidence>